<sequence>MSKVIAIPRSKLIQNTVIEHALRTHDLTDLDIEFALNEIEKLNLDTKKLSKFINQIYKLSNTGRFSLTFNKDLDIHIQSKVPSRIKSLVRVSGTEKAWPELYDNNYLEKSEVETIKSMSNREYYAVLNTLETADSAKDFENILPCVTISDESYYLTDEGIYHTSVYSKCYNNICISEAQQIGKIVSLDNDIPQIAYIACSEKEKYCMNLLELIERTAKGDYTNPETGKIFSDRIIKQILSKYNKEIQMYKKYLDIMRNAGM</sequence>
<accession>A0A481Z7K7</accession>
<name>A0A481Z7K7_9VIRU</name>
<dbReference type="EMBL" id="MK500554">
    <property type="protein sequence ID" value="QBK91616.1"/>
    <property type="molecule type" value="Genomic_DNA"/>
</dbReference>
<gene>
    <name evidence="1" type="ORF">LCPAC302_02360</name>
</gene>
<proteinExistence type="predicted"/>
<protein>
    <submittedName>
        <fullName evidence="1">Uncharacterized protein</fullName>
    </submittedName>
</protein>
<reference evidence="1" key="1">
    <citation type="journal article" date="2019" name="MBio">
        <title>Virus Genomes from Deep Sea Sediments Expand the Ocean Megavirome and Support Independent Origins of Viral Gigantism.</title>
        <authorList>
            <person name="Backstrom D."/>
            <person name="Yutin N."/>
            <person name="Jorgensen S.L."/>
            <person name="Dharamshi J."/>
            <person name="Homa F."/>
            <person name="Zaremba-Niedwiedzka K."/>
            <person name="Spang A."/>
            <person name="Wolf Y.I."/>
            <person name="Koonin E.V."/>
            <person name="Ettema T.J."/>
        </authorList>
    </citation>
    <scope>NUCLEOTIDE SEQUENCE</scope>
</reference>
<organism evidence="1">
    <name type="scientific">Pithovirus LCPAC302</name>
    <dbReference type="NCBI Taxonomy" id="2506593"/>
    <lineage>
        <taxon>Viruses</taxon>
        <taxon>Pithoviruses</taxon>
    </lineage>
</organism>
<evidence type="ECO:0000313" key="1">
    <source>
        <dbReference type="EMBL" id="QBK91616.1"/>
    </source>
</evidence>